<sequence length="537" mass="61625">MPAVTTARVTVIPAKKDRLPINVLSNEARKLRVAAYARVSTNNEEQLTSYEAQVDYYTRYIQSKDEWEFIEVYTDEGISATNTKKRDGFNRMVADALAGKIDLIITKSISRFARNTVDTLTTVRRLKEKGIEVFFEKENIRTLDGKGELLITIMSSLAQEESRSISENVTWGQRKRFADGKVSLPYRRFLGYEKGPDGLPVIVEDEAVTVRLIYRLFLYGKSPSAIAAYLTDEGIPTPGGKKVWRAKVVESILTNEKYKGDALLQKKFTVDFLTKKQKVNEGEVPQYYVTNSHPAIIEPEVFELVQYELKTRKTDGRFTSCQHPFSGRIICGECGGIYGSKVWHSNTENRSLVWQCNEKYRGQNCTTPHLTEDEIKAAFLAAFNSVLGSRAEIIEAYNEVIEALTDTADLDAEQETLQNESEVVLGLIQKIISENAQTAMDQKEYNRRYNAYSERFEAARKRLAEITELRQERNAKKTRIRLFIESMNREQELVQSFDEELWYSTVDYVTVYEEKRMVFTFRDGRQVEILAEVWKAA</sequence>
<feature type="coiled-coil region" evidence="1">
    <location>
        <begin position="442"/>
        <end position="469"/>
    </location>
</feature>
<dbReference type="CDD" id="cd00338">
    <property type="entry name" value="Ser_Recombinase"/>
    <property type="match status" value="1"/>
</dbReference>
<keyword evidence="1" id="KW-0175">Coiled coil</keyword>
<dbReference type="EMBL" id="JACCKS010000003">
    <property type="protein sequence ID" value="NZA37137.1"/>
    <property type="molecule type" value="Genomic_DNA"/>
</dbReference>
<dbReference type="Proteomes" id="UP000586254">
    <property type="component" value="Unassembled WGS sequence"/>
</dbReference>
<dbReference type="Gene3D" id="3.90.1750.20">
    <property type="entry name" value="Putative Large Serine Recombinase, Chain B, Domain 2"/>
    <property type="match status" value="1"/>
</dbReference>
<dbReference type="PANTHER" id="PTHR30461">
    <property type="entry name" value="DNA-INVERTASE FROM LAMBDOID PROPHAGE"/>
    <property type="match status" value="1"/>
</dbReference>
<dbReference type="Pfam" id="PF07508">
    <property type="entry name" value="Recombinase"/>
    <property type="match status" value="1"/>
</dbReference>
<evidence type="ECO:0000259" key="2">
    <source>
        <dbReference type="PROSITE" id="PS51736"/>
    </source>
</evidence>
<dbReference type="Pfam" id="PF13408">
    <property type="entry name" value="Zn_ribbon_recom"/>
    <property type="match status" value="1"/>
</dbReference>
<dbReference type="PROSITE" id="PS51737">
    <property type="entry name" value="RECOMBINASE_DNA_BIND"/>
    <property type="match status" value="1"/>
</dbReference>
<gene>
    <name evidence="4" type="ORF">H0N91_03020</name>
</gene>
<dbReference type="InterPro" id="IPR050639">
    <property type="entry name" value="SSR_resolvase"/>
</dbReference>
<evidence type="ECO:0000313" key="5">
    <source>
        <dbReference type="Proteomes" id="UP000586254"/>
    </source>
</evidence>
<dbReference type="Pfam" id="PF00239">
    <property type="entry name" value="Resolvase"/>
    <property type="match status" value="1"/>
</dbReference>
<dbReference type="AlphaFoldDB" id="A0A853JL59"/>
<dbReference type="GO" id="GO:0000150">
    <property type="term" value="F:DNA strand exchange activity"/>
    <property type="evidence" value="ECO:0007669"/>
    <property type="project" value="InterPro"/>
</dbReference>
<comment type="caution">
    <text evidence="4">The sequence shown here is derived from an EMBL/GenBank/DDBJ whole genome shotgun (WGS) entry which is preliminary data.</text>
</comment>
<dbReference type="GO" id="GO:0003677">
    <property type="term" value="F:DNA binding"/>
    <property type="evidence" value="ECO:0007669"/>
    <property type="project" value="InterPro"/>
</dbReference>
<dbReference type="InterPro" id="IPR011109">
    <property type="entry name" value="DNA_bind_recombinase_dom"/>
</dbReference>
<dbReference type="PROSITE" id="PS51736">
    <property type="entry name" value="RECOMBINASES_3"/>
    <property type="match status" value="1"/>
</dbReference>
<organism evidence="4 5">
    <name type="scientific">Eubacterium callanderi</name>
    <dbReference type="NCBI Taxonomy" id="53442"/>
    <lineage>
        <taxon>Bacteria</taxon>
        <taxon>Bacillati</taxon>
        <taxon>Bacillota</taxon>
        <taxon>Clostridia</taxon>
        <taxon>Eubacteriales</taxon>
        <taxon>Eubacteriaceae</taxon>
        <taxon>Eubacterium</taxon>
    </lineage>
</organism>
<protein>
    <submittedName>
        <fullName evidence="4">Recombinase family protein</fullName>
    </submittedName>
</protein>
<dbReference type="InterPro" id="IPR038109">
    <property type="entry name" value="DNA_bind_recomb_sf"/>
</dbReference>
<dbReference type="InterPro" id="IPR025827">
    <property type="entry name" value="Zn_ribbon_recom_dom"/>
</dbReference>
<evidence type="ECO:0000256" key="1">
    <source>
        <dbReference type="SAM" id="Coils"/>
    </source>
</evidence>
<dbReference type="InterPro" id="IPR006119">
    <property type="entry name" value="Resolv_N"/>
</dbReference>
<reference evidence="4 5" key="1">
    <citation type="submission" date="2020-07" db="EMBL/GenBank/DDBJ databases">
        <title>Organ Donor 1.</title>
        <authorList>
            <person name="Marsh A.J."/>
            <person name="Azcarate-Peril M.A."/>
        </authorList>
    </citation>
    <scope>NUCLEOTIDE SEQUENCE [LARGE SCALE GENOMIC DNA]</scope>
    <source>
        <strain evidence="4 5">AMC0717</strain>
    </source>
</reference>
<feature type="domain" description="Recombinase" evidence="3">
    <location>
        <begin position="189"/>
        <end position="315"/>
    </location>
</feature>
<dbReference type="InterPro" id="IPR036162">
    <property type="entry name" value="Resolvase-like_N_sf"/>
</dbReference>
<dbReference type="SMART" id="SM00857">
    <property type="entry name" value="Resolvase"/>
    <property type="match status" value="1"/>
</dbReference>
<feature type="domain" description="Resolvase/invertase-type recombinase catalytic" evidence="2">
    <location>
        <begin position="32"/>
        <end position="180"/>
    </location>
</feature>
<accession>A0A853JL59</accession>
<dbReference type="Gene3D" id="3.40.50.1390">
    <property type="entry name" value="Resolvase, N-terminal catalytic domain"/>
    <property type="match status" value="1"/>
</dbReference>
<dbReference type="SUPFAM" id="SSF53041">
    <property type="entry name" value="Resolvase-like"/>
    <property type="match status" value="1"/>
</dbReference>
<proteinExistence type="predicted"/>
<evidence type="ECO:0000259" key="3">
    <source>
        <dbReference type="PROSITE" id="PS51737"/>
    </source>
</evidence>
<dbReference type="PANTHER" id="PTHR30461:SF23">
    <property type="entry name" value="DNA RECOMBINASE-RELATED"/>
    <property type="match status" value="1"/>
</dbReference>
<name>A0A853JL59_9FIRM</name>
<evidence type="ECO:0000313" key="4">
    <source>
        <dbReference type="EMBL" id="NZA37137.1"/>
    </source>
</evidence>
<dbReference type="RefSeq" id="WP_180492882.1">
    <property type="nucleotide sequence ID" value="NZ_JACCKS010000003.1"/>
</dbReference>